<dbReference type="PROSITE" id="PS51375">
    <property type="entry name" value="PPR"/>
    <property type="match status" value="1"/>
</dbReference>
<evidence type="ECO:0000256" key="1">
    <source>
        <dbReference type="PROSITE-ProRule" id="PRU00708"/>
    </source>
</evidence>
<dbReference type="EMBL" id="JACCJC010000004">
    <property type="protein sequence ID" value="KAF6240337.1"/>
    <property type="molecule type" value="Genomic_DNA"/>
</dbReference>
<dbReference type="InterPro" id="IPR011990">
    <property type="entry name" value="TPR-like_helical_dom_sf"/>
</dbReference>
<gene>
    <name evidence="2" type="ORF">HO173_001948</name>
</gene>
<comment type="caution">
    <text evidence="2">The sequence shown here is derived from an EMBL/GenBank/DDBJ whole genome shotgun (WGS) entry which is preliminary data.</text>
</comment>
<reference evidence="2 3" key="1">
    <citation type="journal article" date="2020" name="Genomics">
        <title>Complete, high-quality genomes from long-read metagenomic sequencing of two wolf lichen thalli reveals enigmatic genome architecture.</title>
        <authorList>
            <person name="McKenzie S.K."/>
            <person name="Walston R.F."/>
            <person name="Allen J.L."/>
        </authorList>
    </citation>
    <scope>NUCLEOTIDE SEQUENCE [LARGE SCALE GENOMIC DNA]</scope>
    <source>
        <strain evidence="2">WasteWater2</strain>
    </source>
</reference>
<accession>A0A8H6G4L6</accession>
<dbReference type="PANTHER" id="PTHR47930">
    <property type="entry name" value="YALI0C12947P"/>
    <property type="match status" value="1"/>
</dbReference>
<dbReference type="AlphaFoldDB" id="A0A8H6G4L6"/>
<dbReference type="Proteomes" id="UP000578531">
    <property type="component" value="Unassembled WGS sequence"/>
</dbReference>
<sequence length="926" mass="106435">MLSLRIARPYHVHLKFSHAWYIRQPHPQLRRAFAISRPLLDDSNPDEPKVRWYQQLLPGSTKRRRIDHNNPDAEENDEARWLKRQISQLEDELREMEDPGEKTMIEPLIATLSPEDQQKVRAAIMQEELEEKRKDLEVAEVKRRLAKLVPKKNELEIHWQLPPEQGTYLRTLNTNIEEAAGKLEDQGLRKKLWKSYARCKAALPPFLHLIPEKSWTVLWASHHTMSTNHPQWALHLITLSEDMLSAGKELHIYQRILYIEGLRREGRHNEAISQWQKLEGDLGEDKRAIEEYELLGVRMFASNGDPERAEKIALDYLRPEKSEDSRILIPILSAWAQRGDAIGIKHAWALYLRFKTQVGDNMTMEDYDNISLSLLNAGRADLALAVFKDLMLTGEHTDQGSIELYRKAASLIGTSQSSTITPEDLNKISLTGLIALPRRFQNKFFYASWLKKLLGMGQVDAAATVIELMYERGVRPDSRHLNGIVGAWLRTGNDKDREMAEEMAWAMIHERLDLVNRRAHRDAFNTPDMPNVKGITVPPHLRRTISPANIETFALLLQHYGRRGQDDNVQLMQKCLAVAEIPPNSYFINHLLYVDLRKGQHQSAWERYELMFRKTRPDLETFACLWDCEKAHLDSLLIRAKDRFPGPRRLMSDMMNWYSLLQPGEIGLVREDFSKELYNQIIRCLGQTADLEGLIAALYAMKESFGIYPDAETTRTVSVQVGRLGIGEDKRPRAGRLRKGNTQRRANAARIAQAFSLLVEQREKFLAEAGLDDVQQCDADIQKEEGLFILAEFLRAILRRTTMDEDAVEANIEKAAWEMGVSGVRMEDPLPSYDIELSSRATAYIPAPAYVGWIRELKKVGEPQQPQGGPELRSWSKIGMQHLQQLQVLGGKAVVQRLWKRYFKVEVVALGLSKELIMNVIGLYRE</sequence>
<organism evidence="2 3">
    <name type="scientific">Letharia columbiana</name>
    <dbReference type="NCBI Taxonomy" id="112416"/>
    <lineage>
        <taxon>Eukaryota</taxon>
        <taxon>Fungi</taxon>
        <taxon>Dikarya</taxon>
        <taxon>Ascomycota</taxon>
        <taxon>Pezizomycotina</taxon>
        <taxon>Lecanoromycetes</taxon>
        <taxon>OSLEUM clade</taxon>
        <taxon>Lecanoromycetidae</taxon>
        <taxon>Lecanorales</taxon>
        <taxon>Lecanorineae</taxon>
        <taxon>Parmeliaceae</taxon>
        <taxon>Letharia</taxon>
    </lineage>
</organism>
<proteinExistence type="predicted"/>
<evidence type="ECO:0000313" key="3">
    <source>
        <dbReference type="Proteomes" id="UP000578531"/>
    </source>
</evidence>
<dbReference type="Gene3D" id="1.25.40.10">
    <property type="entry name" value="Tetratricopeptide repeat domain"/>
    <property type="match status" value="1"/>
</dbReference>
<dbReference type="PANTHER" id="PTHR47930:SF2">
    <property type="entry name" value="PENTATRICOPEPTIDE REPEAT PROTEIN (AFU_ORTHOLOGUE AFUA_8G04250)"/>
    <property type="match status" value="1"/>
</dbReference>
<evidence type="ECO:0000313" key="2">
    <source>
        <dbReference type="EMBL" id="KAF6240337.1"/>
    </source>
</evidence>
<dbReference type="GeneID" id="59283622"/>
<feature type="repeat" description="PPR" evidence="1">
    <location>
        <begin position="442"/>
        <end position="476"/>
    </location>
</feature>
<dbReference type="OrthoDB" id="185373at2759"/>
<dbReference type="RefSeq" id="XP_037169606.1">
    <property type="nucleotide sequence ID" value="XM_037303884.1"/>
</dbReference>
<protein>
    <submittedName>
        <fullName evidence="2">Uncharacterized protein</fullName>
    </submittedName>
</protein>
<keyword evidence="3" id="KW-1185">Reference proteome</keyword>
<dbReference type="InterPro" id="IPR002885">
    <property type="entry name" value="PPR_rpt"/>
</dbReference>
<name>A0A8H6G4L6_9LECA</name>